<dbReference type="PANTHER" id="PTHR22893">
    <property type="entry name" value="NADH OXIDOREDUCTASE-RELATED"/>
    <property type="match status" value="1"/>
</dbReference>
<evidence type="ECO:0000256" key="2">
    <source>
        <dbReference type="ARBA" id="ARBA00005979"/>
    </source>
</evidence>
<comment type="cofactor">
    <cofactor evidence="1">
        <name>FMN</name>
        <dbReference type="ChEBI" id="CHEBI:58210"/>
    </cofactor>
</comment>
<dbReference type="AlphaFoldDB" id="A0A6A5C618"/>
<dbReference type="SUPFAM" id="SSF51395">
    <property type="entry name" value="FMN-linked oxidoreductases"/>
    <property type="match status" value="1"/>
</dbReference>
<proteinExistence type="inferred from homology"/>
<dbReference type="GeneID" id="68119918"/>
<dbReference type="FunFam" id="3.20.20.70:FF:000059">
    <property type="entry name" value="N-ethylmaleimide reductase, FMN-linked"/>
    <property type="match status" value="1"/>
</dbReference>
<dbReference type="CDD" id="cd02933">
    <property type="entry name" value="OYE_like_FMN"/>
    <property type="match status" value="1"/>
</dbReference>
<dbReference type="VEuPathDB" id="AmoebaDB:FDP41_012703"/>
<dbReference type="InterPro" id="IPR045247">
    <property type="entry name" value="Oye-like"/>
</dbReference>
<dbReference type="GO" id="GO:0016628">
    <property type="term" value="F:oxidoreductase activity, acting on the CH-CH group of donors, NAD or NADP as acceptor"/>
    <property type="evidence" value="ECO:0007669"/>
    <property type="project" value="UniProtKB-ARBA"/>
</dbReference>
<evidence type="ECO:0000313" key="5">
    <source>
        <dbReference type="EMBL" id="KAF0980915.1"/>
    </source>
</evidence>
<organism evidence="5 6">
    <name type="scientific">Naegleria fowleri</name>
    <name type="common">Brain eating amoeba</name>
    <dbReference type="NCBI Taxonomy" id="5763"/>
    <lineage>
        <taxon>Eukaryota</taxon>
        <taxon>Discoba</taxon>
        <taxon>Heterolobosea</taxon>
        <taxon>Tetramitia</taxon>
        <taxon>Eutetramitia</taxon>
        <taxon>Vahlkampfiidae</taxon>
        <taxon>Naegleria</taxon>
    </lineage>
</organism>
<evidence type="ECO:0000256" key="1">
    <source>
        <dbReference type="ARBA" id="ARBA00001917"/>
    </source>
</evidence>
<dbReference type="OrthoDB" id="1663137at2759"/>
<comment type="similarity">
    <text evidence="2">Belongs to the NADH:flavin oxidoreductase/NADH oxidase family.</text>
</comment>
<dbReference type="Proteomes" id="UP000444721">
    <property type="component" value="Unassembled WGS sequence"/>
</dbReference>
<feature type="domain" description="NADH:flavin oxidoreductase/NADH oxidase N-terminal" evidence="4">
    <location>
        <begin position="23"/>
        <end position="351"/>
    </location>
</feature>
<evidence type="ECO:0000313" key="6">
    <source>
        <dbReference type="Proteomes" id="UP000444721"/>
    </source>
</evidence>
<comment type="caution">
    <text evidence="5">The sequence shown here is derived from an EMBL/GenBank/DDBJ whole genome shotgun (WGS) entry which is preliminary data.</text>
</comment>
<dbReference type="InterPro" id="IPR013785">
    <property type="entry name" value="Aldolase_TIM"/>
</dbReference>
<dbReference type="RefSeq" id="XP_044565628.1">
    <property type="nucleotide sequence ID" value="XM_044703252.1"/>
</dbReference>
<sequence>MSKQEFKLFSSLTLGSDGNHEGFKLKHRVVLAPLTRCRAVVGDCEHTEHGITYYQQRTSEGGLIISEATQITPQGQGYPATPGIYSKAQIESWKKITDAVHQKGGIIACQLWHVGRVRWADSVSSSSVPLGENATDLKTMQQVPAEAPRALSVEEIKQVVEQYGVAAKNAIEAGFDLVELHAANGYLIDQFLQDGVNKRTDEYGGSIENRIRFLKEVVESVLKHLNNESYRVGVRISPSGVFNNMSDSNPQELFTEVTKLLNNYNLAYLHVIEPRANLVYSKAAEEVEAVSAVACKQLRQYFKGPIIAAGGFNRQTAIDIVESGDADLVAFGRYFISNPDLPLRLEKNLPLSRYNRDTFYYSSDLVTGYTNYPFYSEEQ</sequence>
<keyword evidence="3" id="KW-0560">Oxidoreductase</keyword>
<gene>
    <name evidence="5" type="ORF">FDP41_012703</name>
</gene>
<dbReference type="EMBL" id="VFQX01000016">
    <property type="protein sequence ID" value="KAF0980915.1"/>
    <property type="molecule type" value="Genomic_DNA"/>
</dbReference>
<dbReference type="VEuPathDB" id="AmoebaDB:NF0038720"/>
<accession>A0A6A5C618</accession>
<dbReference type="PANTHER" id="PTHR22893:SF91">
    <property type="entry name" value="NADPH DEHYDROGENASE 2-RELATED"/>
    <property type="match status" value="1"/>
</dbReference>
<evidence type="ECO:0000259" key="4">
    <source>
        <dbReference type="Pfam" id="PF00724"/>
    </source>
</evidence>
<dbReference type="InterPro" id="IPR001155">
    <property type="entry name" value="OxRdtase_FMN_N"/>
</dbReference>
<dbReference type="GO" id="GO:0010181">
    <property type="term" value="F:FMN binding"/>
    <property type="evidence" value="ECO:0007669"/>
    <property type="project" value="InterPro"/>
</dbReference>
<protein>
    <recommendedName>
        <fullName evidence="4">NADH:flavin oxidoreductase/NADH oxidase N-terminal domain-containing protein</fullName>
    </recommendedName>
</protein>
<dbReference type="Pfam" id="PF00724">
    <property type="entry name" value="Oxidored_FMN"/>
    <property type="match status" value="1"/>
</dbReference>
<dbReference type="VEuPathDB" id="AmoebaDB:NfTy_037400"/>
<keyword evidence="6" id="KW-1185">Reference proteome</keyword>
<evidence type="ECO:0000256" key="3">
    <source>
        <dbReference type="ARBA" id="ARBA00023002"/>
    </source>
</evidence>
<name>A0A6A5C618_NAEFO</name>
<dbReference type="OMA" id="GKGPVGY"/>
<reference evidence="5 6" key="1">
    <citation type="journal article" date="2019" name="Sci. Rep.">
        <title>Nanopore sequencing improves the draft genome of the human pathogenic amoeba Naegleria fowleri.</title>
        <authorList>
            <person name="Liechti N."/>
            <person name="Schurch N."/>
            <person name="Bruggmann R."/>
            <person name="Wittwer M."/>
        </authorList>
    </citation>
    <scope>NUCLEOTIDE SEQUENCE [LARGE SCALE GENOMIC DNA]</scope>
    <source>
        <strain evidence="5 6">ATCC 30894</strain>
    </source>
</reference>
<dbReference type="Gene3D" id="3.20.20.70">
    <property type="entry name" value="Aldolase class I"/>
    <property type="match status" value="1"/>
</dbReference>
<dbReference type="GO" id="GO:0005829">
    <property type="term" value="C:cytosol"/>
    <property type="evidence" value="ECO:0007669"/>
    <property type="project" value="UniProtKB-ARBA"/>
</dbReference>